<dbReference type="Proteomes" id="UP000069030">
    <property type="component" value="Chromosome"/>
</dbReference>
<evidence type="ECO:0000313" key="2">
    <source>
        <dbReference type="Proteomes" id="UP000069030"/>
    </source>
</evidence>
<dbReference type="SUPFAM" id="SSF143100">
    <property type="entry name" value="TTHA1013/TTHA0281-like"/>
    <property type="match status" value="1"/>
</dbReference>
<reference evidence="1 2" key="1">
    <citation type="journal article" date="2016" name="J. Zhejiang Univ. Sci. B">
        <title>Antibiotic resistance mechanisms of Myroides sp.</title>
        <authorList>
            <person name="Hu S."/>
            <person name="Yuan S."/>
            <person name="Qu H."/>
            <person name="Jiang T."/>
            <person name="Zhou Y."/>
            <person name="Wang M."/>
            <person name="Ming D."/>
        </authorList>
    </citation>
    <scope>NUCLEOTIDE SEQUENCE [LARGE SCALE GENOMIC DNA]</scope>
    <source>
        <strain evidence="1 2">PR63039</strain>
    </source>
</reference>
<name>A0A0S7EAQ6_9FLAO</name>
<dbReference type="EMBL" id="CP013690">
    <property type="protein sequence ID" value="ALU24793.1"/>
    <property type="molecule type" value="Genomic_DNA"/>
</dbReference>
<protein>
    <submittedName>
        <fullName evidence="1">Uncharacterized protein</fullName>
    </submittedName>
</protein>
<dbReference type="InterPro" id="IPR035069">
    <property type="entry name" value="TTHA1013/TTHA0281-like"/>
</dbReference>
<dbReference type="RefSeq" id="WP_006258743.1">
    <property type="nucleotide sequence ID" value="NZ_BCMQ01000010.1"/>
</dbReference>
<dbReference type="GeneID" id="66973388"/>
<dbReference type="AlphaFoldDB" id="A0A0S7EAQ6"/>
<gene>
    <name evidence="1" type="ORF">AS202_00650</name>
</gene>
<proteinExistence type="predicted"/>
<accession>A0A0S7EAQ6</accession>
<organism evidence="1 2">
    <name type="scientific">Myroides odoratimimus</name>
    <dbReference type="NCBI Taxonomy" id="76832"/>
    <lineage>
        <taxon>Bacteria</taxon>
        <taxon>Pseudomonadati</taxon>
        <taxon>Bacteroidota</taxon>
        <taxon>Flavobacteriia</taxon>
        <taxon>Flavobacteriales</taxon>
        <taxon>Flavobacteriaceae</taxon>
        <taxon>Myroides</taxon>
    </lineage>
</organism>
<dbReference type="KEGG" id="mod:AS202_00650"/>
<evidence type="ECO:0000313" key="1">
    <source>
        <dbReference type="EMBL" id="ALU24793.1"/>
    </source>
</evidence>
<sequence length="128" mass="14318">MGKQVSLRFTNKAGSVVASISVLSFKEDNTFIVYTPQLDISGYGNTYEEALNSFENSLEMFLDYTTNKNTLYKTLSDLGWKLIKGSEKKPKKISAPLLSQLIIKNDYLADLLNNQSLQTSSKEVVIPI</sequence>